<comment type="similarity">
    <text evidence="1">Belongs to the virb1 family.</text>
</comment>
<accession>A0ABS6J840</accession>
<evidence type="ECO:0000259" key="3">
    <source>
        <dbReference type="Pfam" id="PF01464"/>
    </source>
</evidence>
<evidence type="ECO:0000256" key="1">
    <source>
        <dbReference type="ARBA" id="ARBA00009387"/>
    </source>
</evidence>
<dbReference type="InterPro" id="IPR008258">
    <property type="entry name" value="Transglycosylase_SLT_dom_1"/>
</dbReference>
<feature type="domain" description="Transglycosylase SLT" evidence="3">
    <location>
        <begin position="87"/>
        <end position="162"/>
    </location>
</feature>
<reference evidence="4 5" key="1">
    <citation type="submission" date="2021-06" db="EMBL/GenBank/DDBJ databases">
        <title>Rhodobacteraceae bacterium strain HSP-20.</title>
        <authorList>
            <person name="Chen W.-M."/>
        </authorList>
    </citation>
    <scope>NUCLEOTIDE SEQUENCE [LARGE SCALE GENOMIC DNA]</scope>
    <source>
        <strain evidence="4 5">HSP-20</strain>
    </source>
</reference>
<dbReference type="InterPro" id="IPR023346">
    <property type="entry name" value="Lysozyme-like_dom_sf"/>
</dbReference>
<proteinExistence type="inferred from homology"/>
<dbReference type="RefSeq" id="WP_161763978.1">
    <property type="nucleotide sequence ID" value="NZ_JAAATX020000016.1"/>
</dbReference>
<feature type="signal peptide" evidence="2">
    <location>
        <begin position="1"/>
        <end position="27"/>
    </location>
</feature>
<organism evidence="4 5">
    <name type="scientific">Paragemmobacter amnigenus</name>
    <dbReference type="NCBI Taxonomy" id="2852097"/>
    <lineage>
        <taxon>Bacteria</taxon>
        <taxon>Pseudomonadati</taxon>
        <taxon>Pseudomonadota</taxon>
        <taxon>Alphaproteobacteria</taxon>
        <taxon>Rhodobacterales</taxon>
        <taxon>Paracoccaceae</taxon>
        <taxon>Paragemmobacter</taxon>
    </lineage>
</organism>
<protein>
    <submittedName>
        <fullName evidence="4">Transglycosylase SLT domain-containing protein</fullName>
    </submittedName>
</protein>
<evidence type="ECO:0000256" key="2">
    <source>
        <dbReference type="SAM" id="SignalP"/>
    </source>
</evidence>
<name>A0ABS6J840_9RHOB</name>
<comment type="caution">
    <text evidence="4">The sequence shown here is derived from an EMBL/GenBank/DDBJ whole genome shotgun (WGS) entry which is preliminary data.</text>
</comment>
<dbReference type="EMBL" id="JAAATX020000016">
    <property type="protein sequence ID" value="MBU9699920.1"/>
    <property type="molecule type" value="Genomic_DNA"/>
</dbReference>
<evidence type="ECO:0000313" key="4">
    <source>
        <dbReference type="EMBL" id="MBU9699920.1"/>
    </source>
</evidence>
<dbReference type="SUPFAM" id="SSF53955">
    <property type="entry name" value="Lysozyme-like"/>
    <property type="match status" value="1"/>
</dbReference>
<feature type="chain" id="PRO_5045600280" evidence="2">
    <location>
        <begin position="28"/>
        <end position="200"/>
    </location>
</feature>
<dbReference type="Proteomes" id="UP000731907">
    <property type="component" value="Unassembled WGS sequence"/>
</dbReference>
<gene>
    <name evidence="4" type="ORF">GU927_018930</name>
</gene>
<dbReference type="Gene3D" id="1.10.530.10">
    <property type="match status" value="1"/>
</dbReference>
<keyword evidence="2" id="KW-0732">Signal</keyword>
<dbReference type="PROSITE" id="PS51257">
    <property type="entry name" value="PROKAR_LIPOPROTEIN"/>
    <property type="match status" value="1"/>
</dbReference>
<keyword evidence="5" id="KW-1185">Reference proteome</keyword>
<evidence type="ECO:0000313" key="5">
    <source>
        <dbReference type="Proteomes" id="UP000731907"/>
    </source>
</evidence>
<dbReference type="Pfam" id="PF01464">
    <property type="entry name" value="SLT"/>
    <property type="match status" value="1"/>
</dbReference>
<sequence>MSCPVRLAGLVLALAALSGCVSGKTEANLSTSGQTPPMQWDVRPDGKEWTKTTLDALEQHDPALAGAVPADIDLWCPGYETASLDERRAFWAGLMSAVARYESSWNPQAAGGGGRYIGVMQISPKTADYHQCEADTAAELKDGSENLECASRIMAKAVAMDGMVAGGGNRGIGRDWMPFRDAAKRAAMADWTSAQPYCQG</sequence>